<sequence>MKKKTLLLLTFLFLFSSVEAKVDFVDTKDHWAREYIEDLNENQLIKGYENNTFKPDNEILNVEVYSIINKIADFNQEEEINLKDEKTAKWYYEDLKKAQAAGYVNINSDFKIEAISRLEISKIISKIYNLNSTNNNLDYFNDCDSLSLSEKNAISSLVENKIVMGYKNNFRPYGKLTRAEFSKIISISQQELKLPEKDIEKDKDSDEEKESKEKLKDLIEEAKNIDKKRYSQESISNLNAKIFNAERVLRENSDYIELNRSIEEIEEAIRRLKYIEENPKLIFNIRDEDNEKIDANILINNREFINGDKIEPGRYFVIISAKGKKDYQTYVIVDDEEKEINIILEDEDNDLFKLTLSEGLYTDNGNTFKKNERVTIKFDIPREKEIDKFMINNREKRVIGDEFIFLISEDTYAKVIYK</sequence>
<accession>A0ABS4KDJ7</accession>
<dbReference type="PANTHER" id="PTHR43308:SF5">
    <property type="entry name" value="S-LAYER PROTEIN _ PEPTIDOGLYCAN ENDO-BETA-N-ACETYLGLUCOSAMINIDASE"/>
    <property type="match status" value="1"/>
</dbReference>
<name>A0ABS4KDJ7_9FIRM</name>
<keyword evidence="2" id="KW-0732">Signal</keyword>
<dbReference type="InterPro" id="IPR051465">
    <property type="entry name" value="Cell_Envelope_Struct_Comp"/>
</dbReference>
<keyword evidence="1" id="KW-0175">Coiled coil</keyword>
<feature type="signal peptide" evidence="2">
    <location>
        <begin position="1"/>
        <end position="20"/>
    </location>
</feature>
<dbReference type="EMBL" id="JAGGLJ010000007">
    <property type="protein sequence ID" value="MBP2025341.1"/>
    <property type="molecule type" value="Genomic_DNA"/>
</dbReference>
<dbReference type="Proteomes" id="UP001519306">
    <property type="component" value="Unassembled WGS sequence"/>
</dbReference>
<organism evidence="4 5">
    <name type="scientific">Peptoniphilus stercorisuis</name>
    <dbReference type="NCBI Taxonomy" id="1436965"/>
    <lineage>
        <taxon>Bacteria</taxon>
        <taxon>Bacillati</taxon>
        <taxon>Bacillota</taxon>
        <taxon>Tissierellia</taxon>
        <taxon>Tissierellales</taxon>
        <taxon>Peptoniphilaceae</taxon>
        <taxon>Peptoniphilus</taxon>
    </lineage>
</organism>
<evidence type="ECO:0000256" key="1">
    <source>
        <dbReference type="SAM" id="Coils"/>
    </source>
</evidence>
<protein>
    <recommendedName>
        <fullName evidence="3">SLH domain-containing protein</fullName>
    </recommendedName>
</protein>
<feature type="chain" id="PRO_5046897710" description="SLH domain-containing protein" evidence="2">
    <location>
        <begin position="21"/>
        <end position="418"/>
    </location>
</feature>
<evidence type="ECO:0000256" key="2">
    <source>
        <dbReference type="SAM" id="SignalP"/>
    </source>
</evidence>
<dbReference type="RefSeq" id="WP_210060636.1">
    <property type="nucleotide sequence ID" value="NZ_JAGGLJ010000007.1"/>
</dbReference>
<comment type="caution">
    <text evidence="4">The sequence shown here is derived from an EMBL/GenBank/DDBJ whole genome shotgun (WGS) entry which is preliminary data.</text>
</comment>
<dbReference type="InterPro" id="IPR001119">
    <property type="entry name" value="SLH_dom"/>
</dbReference>
<gene>
    <name evidence="4" type="ORF">J2Z71_000871</name>
</gene>
<dbReference type="PROSITE" id="PS51272">
    <property type="entry name" value="SLH"/>
    <property type="match status" value="2"/>
</dbReference>
<feature type="domain" description="SLH" evidence="3">
    <location>
        <begin position="19"/>
        <end position="82"/>
    </location>
</feature>
<keyword evidence="5" id="KW-1185">Reference proteome</keyword>
<evidence type="ECO:0000259" key="3">
    <source>
        <dbReference type="PROSITE" id="PS51272"/>
    </source>
</evidence>
<dbReference type="PANTHER" id="PTHR43308">
    <property type="entry name" value="OUTER MEMBRANE PROTEIN ALPHA-RELATED"/>
    <property type="match status" value="1"/>
</dbReference>
<evidence type="ECO:0000313" key="4">
    <source>
        <dbReference type="EMBL" id="MBP2025341.1"/>
    </source>
</evidence>
<reference evidence="4 5" key="1">
    <citation type="submission" date="2021-03" db="EMBL/GenBank/DDBJ databases">
        <title>Genomic Encyclopedia of Type Strains, Phase IV (KMG-IV): sequencing the most valuable type-strain genomes for metagenomic binning, comparative biology and taxonomic classification.</title>
        <authorList>
            <person name="Goeker M."/>
        </authorList>
    </citation>
    <scope>NUCLEOTIDE SEQUENCE [LARGE SCALE GENOMIC DNA]</scope>
    <source>
        <strain evidence="4 5">DSM 27563</strain>
    </source>
</reference>
<feature type="domain" description="SLH" evidence="3">
    <location>
        <begin position="137"/>
        <end position="199"/>
    </location>
</feature>
<feature type="coiled-coil region" evidence="1">
    <location>
        <begin position="201"/>
        <end position="228"/>
    </location>
</feature>
<evidence type="ECO:0000313" key="5">
    <source>
        <dbReference type="Proteomes" id="UP001519306"/>
    </source>
</evidence>
<proteinExistence type="predicted"/>
<dbReference type="Pfam" id="PF00395">
    <property type="entry name" value="SLH"/>
    <property type="match status" value="2"/>
</dbReference>